<dbReference type="CDD" id="cd00757">
    <property type="entry name" value="ThiF_MoeB_HesA_family"/>
    <property type="match status" value="1"/>
</dbReference>
<dbReference type="PANTHER" id="PTHR43267:SF1">
    <property type="entry name" value="TRNA THREONYLCARBAMOYLADENOSINE DEHYDRATASE"/>
    <property type="match status" value="1"/>
</dbReference>
<dbReference type="AlphaFoldDB" id="A0A1W2DV80"/>
<dbReference type="EMBL" id="FWXY01000020">
    <property type="protein sequence ID" value="SMD00926.1"/>
    <property type="molecule type" value="Genomic_DNA"/>
</dbReference>
<evidence type="ECO:0000313" key="2">
    <source>
        <dbReference type="EMBL" id="SMD00926.1"/>
    </source>
</evidence>
<dbReference type="Proteomes" id="UP000192418">
    <property type="component" value="Unassembled WGS sequence"/>
</dbReference>
<reference evidence="2 3" key="1">
    <citation type="submission" date="2017-04" db="EMBL/GenBank/DDBJ databases">
        <authorList>
            <person name="Afonso C.L."/>
            <person name="Miller P.J."/>
            <person name="Scott M.A."/>
            <person name="Spackman E."/>
            <person name="Goraichik I."/>
            <person name="Dimitrov K.M."/>
            <person name="Suarez D.L."/>
            <person name="Swayne D.E."/>
        </authorList>
    </citation>
    <scope>NUCLEOTIDE SEQUENCE [LARGE SCALE GENOMIC DNA]</scope>
    <source>
        <strain evidence="2 3">DSM 3385</strain>
    </source>
</reference>
<proteinExistence type="predicted"/>
<keyword evidence="2" id="KW-0808">Transferase</keyword>
<sequence>MSRYARNFQSISHKEQERLAGARVCVVGLGGLGGGVVEMLARIGVGTLDLVDGDCFDETNLNRQLLSTEKKLGVSKATVARERVAAINSTIKVNAFNAFLTRENAHKIMGQAQVAVDCLDSISHRFLLQEFAQIRNIPLVSGAIAGSTGQVTVIFPDDPGFKLIYGDPRDNKESGIEAQLGNLAHCALMVASLQSSEVVKVLLGRGEILRNRLLICDLMSNTFEVMQLV</sequence>
<feature type="domain" description="THIF-type NAD/FAD binding fold" evidence="1">
    <location>
        <begin position="4"/>
        <end position="227"/>
    </location>
</feature>
<dbReference type="PANTHER" id="PTHR43267">
    <property type="entry name" value="TRNA THREONYLCARBAMOYLADENOSINE DEHYDRATASE"/>
    <property type="match status" value="1"/>
</dbReference>
<accession>A0A1W2DV80</accession>
<protein>
    <submittedName>
        <fullName evidence="2">Molybdopterin or thiamine biosynthesis adenylyltransferase</fullName>
    </submittedName>
</protein>
<gene>
    <name evidence="2" type="ORF">SAMN02746065_12067</name>
</gene>
<keyword evidence="3" id="KW-1185">Reference proteome</keyword>
<dbReference type="GO" id="GO:0061504">
    <property type="term" value="P:cyclic threonylcarbamoyladenosine biosynthetic process"/>
    <property type="evidence" value="ECO:0007669"/>
    <property type="project" value="TreeGrafter"/>
</dbReference>
<dbReference type="Pfam" id="PF00899">
    <property type="entry name" value="ThiF"/>
    <property type="match status" value="1"/>
</dbReference>
<dbReference type="STRING" id="1121400.SAMN02746065_12067"/>
<dbReference type="OrthoDB" id="9804286at2"/>
<organism evidence="2 3">
    <name type="scientific">Desulfocicer vacuolatum DSM 3385</name>
    <dbReference type="NCBI Taxonomy" id="1121400"/>
    <lineage>
        <taxon>Bacteria</taxon>
        <taxon>Pseudomonadati</taxon>
        <taxon>Thermodesulfobacteriota</taxon>
        <taxon>Desulfobacteria</taxon>
        <taxon>Desulfobacterales</taxon>
        <taxon>Desulfobacteraceae</taxon>
        <taxon>Desulfocicer</taxon>
    </lineage>
</organism>
<dbReference type="Gene3D" id="3.40.50.720">
    <property type="entry name" value="NAD(P)-binding Rossmann-like Domain"/>
    <property type="match status" value="1"/>
</dbReference>
<evidence type="ECO:0000313" key="3">
    <source>
        <dbReference type="Proteomes" id="UP000192418"/>
    </source>
</evidence>
<dbReference type="InterPro" id="IPR035985">
    <property type="entry name" value="Ubiquitin-activating_enz"/>
</dbReference>
<dbReference type="SUPFAM" id="SSF69572">
    <property type="entry name" value="Activating enzymes of the ubiquitin-like proteins"/>
    <property type="match status" value="1"/>
</dbReference>
<dbReference type="GO" id="GO:0008641">
    <property type="term" value="F:ubiquitin-like modifier activating enzyme activity"/>
    <property type="evidence" value="ECO:0007669"/>
    <property type="project" value="InterPro"/>
</dbReference>
<evidence type="ECO:0000259" key="1">
    <source>
        <dbReference type="Pfam" id="PF00899"/>
    </source>
</evidence>
<dbReference type="InterPro" id="IPR000594">
    <property type="entry name" value="ThiF_NAD_FAD-bd"/>
</dbReference>
<dbReference type="GO" id="GO:0016779">
    <property type="term" value="F:nucleotidyltransferase activity"/>
    <property type="evidence" value="ECO:0007669"/>
    <property type="project" value="UniProtKB-KW"/>
</dbReference>
<dbReference type="GO" id="GO:0061503">
    <property type="term" value="F:tRNA threonylcarbamoyladenosine dehydratase"/>
    <property type="evidence" value="ECO:0007669"/>
    <property type="project" value="TreeGrafter"/>
</dbReference>
<name>A0A1W2DV80_9BACT</name>
<dbReference type="RefSeq" id="WP_084070972.1">
    <property type="nucleotide sequence ID" value="NZ_FWXY01000020.1"/>
</dbReference>
<dbReference type="InterPro" id="IPR045886">
    <property type="entry name" value="ThiF/MoeB/HesA"/>
</dbReference>
<keyword evidence="2" id="KW-0548">Nucleotidyltransferase</keyword>